<protein>
    <submittedName>
        <fullName evidence="1">9192_t:CDS:1</fullName>
    </submittedName>
</protein>
<dbReference type="EMBL" id="CAJVPM010002167">
    <property type="protein sequence ID" value="CAG8481212.1"/>
    <property type="molecule type" value="Genomic_DNA"/>
</dbReference>
<comment type="caution">
    <text evidence="1">The sequence shown here is derived from an EMBL/GenBank/DDBJ whole genome shotgun (WGS) entry which is preliminary data.</text>
</comment>
<dbReference type="Proteomes" id="UP000789860">
    <property type="component" value="Unassembled WGS sequence"/>
</dbReference>
<proteinExistence type="predicted"/>
<reference evidence="1" key="1">
    <citation type="submission" date="2021-06" db="EMBL/GenBank/DDBJ databases">
        <authorList>
            <person name="Kallberg Y."/>
            <person name="Tangrot J."/>
            <person name="Rosling A."/>
        </authorList>
    </citation>
    <scope>NUCLEOTIDE SEQUENCE</scope>
    <source>
        <strain evidence="1">AU212A</strain>
    </source>
</reference>
<organism evidence="1 2">
    <name type="scientific">Scutellospora calospora</name>
    <dbReference type="NCBI Taxonomy" id="85575"/>
    <lineage>
        <taxon>Eukaryota</taxon>
        <taxon>Fungi</taxon>
        <taxon>Fungi incertae sedis</taxon>
        <taxon>Mucoromycota</taxon>
        <taxon>Glomeromycotina</taxon>
        <taxon>Glomeromycetes</taxon>
        <taxon>Diversisporales</taxon>
        <taxon>Gigasporaceae</taxon>
        <taxon>Scutellospora</taxon>
    </lineage>
</organism>
<evidence type="ECO:0000313" key="2">
    <source>
        <dbReference type="Proteomes" id="UP000789860"/>
    </source>
</evidence>
<feature type="non-terminal residue" evidence="1">
    <location>
        <position position="1"/>
    </location>
</feature>
<name>A0ACA9KLJ8_9GLOM</name>
<sequence>LSSAGNTIALKDLFTRLDDVEKDFRDNIRAYNSIFAFTFMGVKLDEDLANVQGGIYHSIGSLLLVNDVPKFLQLYIYDTEQETNNRLAIMPQLRHDTLEFIKSVLDQLNPFVANFHSISSYNNVTDLCFSIKADHSLDQHTYNAPTASQVAAVGSYDLMQYPLLFPQGDYSWHPKILQNMSQKKVTTRQYYAYKLHFRESSSVLLFYGSHLFQQYIVDNYVKIESTRLNYFRFGQDKIRSELY</sequence>
<keyword evidence="2" id="KW-1185">Reference proteome</keyword>
<evidence type="ECO:0000313" key="1">
    <source>
        <dbReference type="EMBL" id="CAG8481212.1"/>
    </source>
</evidence>
<gene>
    <name evidence="1" type="ORF">SCALOS_LOCUS2429</name>
</gene>
<accession>A0ACA9KLJ8</accession>